<dbReference type="InterPro" id="IPR014718">
    <property type="entry name" value="GH-type_carb-bd"/>
</dbReference>
<dbReference type="Gene3D" id="2.70.98.10">
    <property type="match status" value="1"/>
</dbReference>
<sequence>MSDRIEIFNSENIKLFVSKFGHITDPCSKDPIYVHKYTWETSNRLTFEVITLDAAIIGLRTPDREYTPEEVLLVSGNLQEYMHYDDQNLTSSVQSAALGRRNTTWSQRIWSPYVNGSDLILTKVLLDECRNLMARIRFSVSFNNVVRINYQVVSDRIQTLETTHRLVMNLGSRNAGYLSTYDHVVQVNADGFYQVRKNRVRDYVMREMADDLEDLRIAQHIGMAIYRSEKSGFNGVYKLSERHGKQFDARIIHARTGRVVELYSDLGWIRLSTLNDLPDPNKSIAPFYASLGVKHIDQIFDLEEFIRSVVRVIEGDDEEISQSSLASSLRSCSTMNDSIAKVLIDDLLLQNLEDKIRALKEEGILSTKEAREIIEHLLLMSLDTVDEYIQYAARECARGVIEDLVSDIVPIASSDVISRISDKSISLDQEVYSSSDSPSWSTETNVEETEEQIFPEYQKHAGLVLQLNASPFFKKCKPRGVYSHPNSAREQGLVYNRSVLLKFGICKAPTNGGFGNKSVS</sequence>
<evidence type="ECO:0000313" key="1">
    <source>
        <dbReference type="EMBL" id="EAT33446.1"/>
    </source>
</evidence>
<dbReference type="eggNOG" id="KOG1604">
    <property type="taxonomic scope" value="Eukaryota"/>
</dbReference>
<dbReference type="STRING" id="7159.Q16GR8"/>
<proteinExistence type="predicted"/>
<dbReference type="GO" id="GO:0030246">
    <property type="term" value="F:carbohydrate binding"/>
    <property type="evidence" value="ECO:0007669"/>
    <property type="project" value="InterPro"/>
</dbReference>
<accession>Q16GR8</accession>
<dbReference type="PANTHER" id="PTHR10091:SF0">
    <property type="entry name" value="GALACTOSE MUTAROTASE"/>
    <property type="match status" value="1"/>
</dbReference>
<reference evidence="1" key="1">
    <citation type="submission" date="2005-10" db="EMBL/GenBank/DDBJ databases">
        <authorList>
            <person name="Loftus B.J."/>
            <person name="Nene V.M."/>
            <person name="Hannick L.I."/>
            <person name="Bidwell S."/>
            <person name="Haas B."/>
            <person name="Amedeo P."/>
            <person name="Orvis J."/>
            <person name="Wortman J.R."/>
            <person name="White O.R."/>
            <person name="Salzberg S."/>
            <person name="Shumway M."/>
            <person name="Koo H."/>
            <person name="Zhao Y."/>
            <person name="Holmes M."/>
            <person name="Miller J."/>
            <person name="Schatz M."/>
            <person name="Pop M."/>
            <person name="Pai G."/>
            <person name="Utterback T."/>
            <person name="Rogers Y.-H."/>
            <person name="Kravitz S."/>
            <person name="Fraser C.M."/>
        </authorList>
    </citation>
    <scope>NUCLEOTIDE SEQUENCE</scope>
    <source>
        <strain evidence="1">Liverpool</strain>
    </source>
</reference>
<dbReference type="SUPFAM" id="SSF74650">
    <property type="entry name" value="Galactose mutarotase-like"/>
    <property type="match status" value="1"/>
</dbReference>
<dbReference type="PaxDb" id="7159-AAEL014288-PA"/>
<dbReference type="GO" id="GO:0006006">
    <property type="term" value="P:glucose metabolic process"/>
    <property type="evidence" value="ECO:0007669"/>
    <property type="project" value="TreeGrafter"/>
</dbReference>
<gene>
    <name evidence="1" type="ORF">AAEL801128</name>
    <name evidence="1" type="ORF">AaeL_AAEL014288</name>
</gene>
<dbReference type="GO" id="GO:0033499">
    <property type="term" value="P:galactose catabolic process via UDP-galactose, Leloir pathway"/>
    <property type="evidence" value="ECO:0007669"/>
    <property type="project" value="TreeGrafter"/>
</dbReference>
<reference evidence="1" key="2">
    <citation type="journal article" date="2007" name="Science">
        <title>Genome sequence of Aedes aegypti, a major arbovirus vector.</title>
        <authorList>
            <person name="Nene V."/>
            <person name="Wortman J.R."/>
            <person name="Lawson D."/>
            <person name="Haas B."/>
            <person name="Kodira C."/>
            <person name="Tu Z.J."/>
            <person name="Loftus B."/>
            <person name="Xi Z."/>
            <person name="Megy K."/>
            <person name="Grabherr M."/>
            <person name="Ren Q."/>
            <person name="Zdobnov E.M."/>
            <person name="Lobo N.F."/>
            <person name="Campbell K.S."/>
            <person name="Brown S.E."/>
            <person name="Bonaldo M.F."/>
            <person name="Zhu J."/>
            <person name="Sinkins S.P."/>
            <person name="Hogenkamp D.G."/>
            <person name="Amedeo P."/>
            <person name="Arensburger P."/>
            <person name="Atkinson P.W."/>
            <person name="Bidwell S."/>
            <person name="Biedler J."/>
            <person name="Birney E."/>
            <person name="Bruggner R.V."/>
            <person name="Costas J."/>
            <person name="Coy M.R."/>
            <person name="Crabtree J."/>
            <person name="Crawford M."/>
            <person name="Debruyn B."/>
            <person name="Decaprio D."/>
            <person name="Eiglmeier K."/>
            <person name="Eisenstadt E."/>
            <person name="El-Dorry H."/>
            <person name="Gelbart W.M."/>
            <person name="Gomes S.L."/>
            <person name="Hammond M."/>
            <person name="Hannick L.I."/>
            <person name="Hogan J.R."/>
            <person name="Holmes M.H."/>
            <person name="Jaffe D."/>
            <person name="Johnston J.S."/>
            <person name="Kennedy R.C."/>
            <person name="Koo H."/>
            <person name="Kravitz S."/>
            <person name="Kriventseva E.V."/>
            <person name="Kulp D."/>
            <person name="Labutti K."/>
            <person name="Lee E."/>
            <person name="Li S."/>
            <person name="Lovin D.D."/>
            <person name="Mao C."/>
            <person name="Mauceli E."/>
            <person name="Menck C.F."/>
            <person name="Miller J.R."/>
            <person name="Montgomery P."/>
            <person name="Mori A."/>
            <person name="Nascimento A.L."/>
            <person name="Naveira H.F."/>
            <person name="Nusbaum C."/>
            <person name="O'leary S."/>
            <person name="Orvis J."/>
            <person name="Pertea M."/>
            <person name="Quesneville H."/>
            <person name="Reidenbach K.R."/>
            <person name="Rogers Y.H."/>
            <person name="Roth C.W."/>
            <person name="Schneider J.R."/>
            <person name="Schatz M."/>
            <person name="Shumway M."/>
            <person name="Stanke M."/>
            <person name="Stinson E.O."/>
            <person name="Tubio J.M."/>
            <person name="Vanzee J.P."/>
            <person name="Verjovski-Almeida S."/>
            <person name="Werner D."/>
            <person name="White O."/>
            <person name="Wyder S."/>
            <person name="Zeng Q."/>
            <person name="Zhao Q."/>
            <person name="Zhao Y."/>
            <person name="Hill C.A."/>
            <person name="Raikhel A.S."/>
            <person name="Soares M.B."/>
            <person name="Knudson D.L."/>
            <person name="Lee N.H."/>
            <person name="Galagan J."/>
            <person name="Salzberg S.L."/>
            <person name="Paulsen I.T."/>
            <person name="Dimopoulos G."/>
            <person name="Collins F.H."/>
            <person name="Birren B."/>
            <person name="Fraser-Liggett C.M."/>
            <person name="Severson D.W."/>
        </authorList>
    </citation>
    <scope>NUCLEOTIDE SEQUENCE [LARGE SCALE GENOMIC DNA]</scope>
    <source>
        <strain evidence="1">Liverpool</strain>
    </source>
</reference>
<reference evidence="1" key="3">
    <citation type="submission" date="2012-09" db="EMBL/GenBank/DDBJ databases">
        <authorList>
            <consortium name="VectorBase"/>
        </authorList>
    </citation>
    <scope>NUCLEOTIDE SEQUENCE</scope>
    <source>
        <strain evidence="1">Liverpool</strain>
    </source>
</reference>
<dbReference type="PANTHER" id="PTHR10091">
    <property type="entry name" value="ALDOSE-1-EPIMERASE"/>
    <property type="match status" value="1"/>
</dbReference>
<dbReference type="Proteomes" id="UP000682892">
    <property type="component" value="Unassembled WGS sequence"/>
</dbReference>
<evidence type="ECO:0000313" key="2">
    <source>
        <dbReference type="Proteomes" id="UP000682892"/>
    </source>
</evidence>
<organism evidence="1 2">
    <name type="scientific">Aedes aegypti</name>
    <name type="common">Yellowfever mosquito</name>
    <name type="synonym">Culex aegypti</name>
    <dbReference type="NCBI Taxonomy" id="7159"/>
    <lineage>
        <taxon>Eukaryota</taxon>
        <taxon>Metazoa</taxon>
        <taxon>Ecdysozoa</taxon>
        <taxon>Arthropoda</taxon>
        <taxon>Hexapoda</taxon>
        <taxon>Insecta</taxon>
        <taxon>Pterygota</taxon>
        <taxon>Neoptera</taxon>
        <taxon>Endopterygota</taxon>
        <taxon>Diptera</taxon>
        <taxon>Nematocera</taxon>
        <taxon>Culicoidea</taxon>
        <taxon>Culicidae</taxon>
        <taxon>Culicinae</taxon>
        <taxon>Aedini</taxon>
        <taxon>Aedes</taxon>
        <taxon>Stegomyia</taxon>
    </lineage>
</organism>
<dbReference type="HOGENOM" id="CLU_523999_0_0_1"/>
<protein>
    <submittedName>
        <fullName evidence="1">AAEL014288-PA</fullName>
    </submittedName>
</protein>
<dbReference type="PhylomeDB" id="Q16GR8"/>
<dbReference type="InterPro" id="IPR011013">
    <property type="entry name" value="Gal_mutarotase_sf_dom"/>
</dbReference>
<name>Q16GR8_AEDAE</name>
<dbReference type="EMBL" id="CH478240">
    <property type="protein sequence ID" value="EAT33446.1"/>
    <property type="molecule type" value="Genomic_DNA"/>
</dbReference>
<dbReference type="VEuPathDB" id="VectorBase:AAEL029023"/>
<dbReference type="GO" id="GO:0004034">
    <property type="term" value="F:aldose 1-epimerase activity"/>
    <property type="evidence" value="ECO:0007669"/>
    <property type="project" value="TreeGrafter"/>
</dbReference>
<dbReference type="AlphaFoldDB" id="Q16GR8"/>
<dbReference type="OMA" id="TWETSNR"/>